<evidence type="ECO:0000313" key="1">
    <source>
        <dbReference type="EMBL" id="GAA4060420.1"/>
    </source>
</evidence>
<organism evidence="1 2">
    <name type="scientific">Streptomyces shaanxiensis</name>
    <dbReference type="NCBI Taxonomy" id="653357"/>
    <lineage>
        <taxon>Bacteria</taxon>
        <taxon>Bacillati</taxon>
        <taxon>Actinomycetota</taxon>
        <taxon>Actinomycetes</taxon>
        <taxon>Kitasatosporales</taxon>
        <taxon>Streptomycetaceae</taxon>
        <taxon>Streptomyces</taxon>
    </lineage>
</organism>
<keyword evidence="2" id="KW-1185">Reference proteome</keyword>
<evidence type="ECO:0000313" key="2">
    <source>
        <dbReference type="Proteomes" id="UP001499984"/>
    </source>
</evidence>
<dbReference type="Proteomes" id="UP001499984">
    <property type="component" value="Unassembled WGS sequence"/>
</dbReference>
<protein>
    <submittedName>
        <fullName evidence="1">Uncharacterized protein</fullName>
    </submittedName>
</protein>
<dbReference type="EMBL" id="BAAAZY010000010">
    <property type="protein sequence ID" value="GAA4060420.1"/>
    <property type="molecule type" value="Genomic_DNA"/>
</dbReference>
<accession>A0ABP7V647</accession>
<name>A0ABP7V647_9ACTN</name>
<comment type="caution">
    <text evidence="1">The sequence shown here is derived from an EMBL/GenBank/DDBJ whole genome shotgun (WGS) entry which is preliminary data.</text>
</comment>
<gene>
    <name evidence="1" type="ORF">GCM10022233_37010</name>
</gene>
<sequence length="77" mass="8086">MIACATARTRGRITLLMSSARAMGTGKNSTSWSTNSTIVFFAALQNNGSSIIRENCSTPTQGLWNIAVTPLSAAYGS</sequence>
<proteinExistence type="predicted"/>
<reference evidence="2" key="1">
    <citation type="journal article" date="2019" name="Int. J. Syst. Evol. Microbiol.">
        <title>The Global Catalogue of Microorganisms (GCM) 10K type strain sequencing project: providing services to taxonomists for standard genome sequencing and annotation.</title>
        <authorList>
            <consortium name="The Broad Institute Genomics Platform"/>
            <consortium name="The Broad Institute Genome Sequencing Center for Infectious Disease"/>
            <person name="Wu L."/>
            <person name="Ma J."/>
        </authorList>
    </citation>
    <scope>NUCLEOTIDE SEQUENCE [LARGE SCALE GENOMIC DNA]</scope>
    <source>
        <strain evidence="2">JCM 16925</strain>
    </source>
</reference>